<feature type="compositionally biased region" description="Polar residues" evidence="1">
    <location>
        <begin position="1"/>
        <end position="10"/>
    </location>
</feature>
<comment type="caution">
    <text evidence="2">The sequence shown here is derived from an EMBL/GenBank/DDBJ whole genome shotgun (WGS) entry which is preliminary data.</text>
</comment>
<feature type="region of interest" description="Disordered" evidence="1">
    <location>
        <begin position="1"/>
        <end position="34"/>
    </location>
</feature>
<protein>
    <submittedName>
        <fullName evidence="2">Uncharacterized protein</fullName>
    </submittedName>
</protein>
<gene>
    <name evidence="2" type="ORF">OKA104_LOCUS3680</name>
</gene>
<name>A0A818JH61_9BILA</name>
<feature type="non-terminal residue" evidence="2">
    <location>
        <position position="34"/>
    </location>
</feature>
<accession>A0A818JH61</accession>
<organism evidence="2 3">
    <name type="scientific">Adineta steineri</name>
    <dbReference type="NCBI Taxonomy" id="433720"/>
    <lineage>
        <taxon>Eukaryota</taxon>
        <taxon>Metazoa</taxon>
        <taxon>Spiralia</taxon>
        <taxon>Gnathifera</taxon>
        <taxon>Rotifera</taxon>
        <taxon>Eurotatoria</taxon>
        <taxon>Bdelloidea</taxon>
        <taxon>Adinetida</taxon>
        <taxon>Adinetidae</taxon>
        <taxon>Adineta</taxon>
    </lineage>
</organism>
<proteinExistence type="predicted"/>
<evidence type="ECO:0000313" key="3">
    <source>
        <dbReference type="Proteomes" id="UP000663881"/>
    </source>
</evidence>
<dbReference type="AlphaFoldDB" id="A0A818JH61"/>
<reference evidence="2" key="1">
    <citation type="submission" date="2021-02" db="EMBL/GenBank/DDBJ databases">
        <authorList>
            <person name="Nowell W R."/>
        </authorList>
    </citation>
    <scope>NUCLEOTIDE SEQUENCE</scope>
</reference>
<dbReference type="EMBL" id="CAJOAY010000113">
    <property type="protein sequence ID" value="CAF3542695.1"/>
    <property type="molecule type" value="Genomic_DNA"/>
</dbReference>
<dbReference type="Proteomes" id="UP000663881">
    <property type="component" value="Unassembled WGS sequence"/>
</dbReference>
<evidence type="ECO:0000256" key="1">
    <source>
        <dbReference type="SAM" id="MobiDB-lite"/>
    </source>
</evidence>
<evidence type="ECO:0000313" key="2">
    <source>
        <dbReference type="EMBL" id="CAF3542695.1"/>
    </source>
</evidence>
<sequence>MASSFETHATPSEARDAHSYYNNPQEHGLQRRNE</sequence>